<name>A0A6I4TX31_9SPHN</name>
<protein>
    <submittedName>
        <fullName evidence="2">Phage baseplate assembly protein V</fullName>
    </submittedName>
</protein>
<comment type="caution">
    <text evidence="2">The sequence shown here is derived from an EMBL/GenBank/DDBJ whole genome shotgun (WGS) entry which is preliminary data.</text>
</comment>
<dbReference type="Gene3D" id="2.40.50.230">
    <property type="entry name" value="Gp5 N-terminal domain"/>
    <property type="match status" value="1"/>
</dbReference>
<dbReference type="InterPro" id="IPR013046">
    <property type="entry name" value="GpV/Gp45"/>
</dbReference>
<dbReference type="Proteomes" id="UP000469430">
    <property type="component" value="Unassembled WGS sequence"/>
</dbReference>
<evidence type="ECO:0000259" key="1">
    <source>
        <dbReference type="Pfam" id="PF04717"/>
    </source>
</evidence>
<dbReference type="InterPro" id="IPR037026">
    <property type="entry name" value="Vgr_OB-fold_dom_sf"/>
</dbReference>
<dbReference type="InterPro" id="IPR044033">
    <property type="entry name" value="GpV-like_apex"/>
</dbReference>
<feature type="domain" description="Gp5/Type VI secretion system Vgr protein OB-fold" evidence="1">
    <location>
        <begin position="13"/>
        <end position="80"/>
    </location>
</feature>
<sequence length="182" mass="18058">MSQTDHTIGETLQEGTIASVDYTGATCTVQLGDLVTGDLPWLTGRAGAVRIWSPPTVGEGCLVLAPEGDLANGLVLLGTWSNANPAPSASPDLTLIAFADGAALSYDHAAHTLAMILPGGGSAQIDAPAGVTINGPVSIDGDVTVSGDVTAAGDVMADSVSLKQHRHSAVQPGGGQSGPPAP</sequence>
<gene>
    <name evidence="2" type="ORF">GRI97_15790</name>
</gene>
<dbReference type="OrthoDB" id="4931325at2"/>
<dbReference type="InterPro" id="IPR006531">
    <property type="entry name" value="Gp5/Vgr_OB"/>
</dbReference>
<dbReference type="NCBIfam" id="TIGR01644">
    <property type="entry name" value="phage_P2_V"/>
    <property type="match status" value="1"/>
</dbReference>
<dbReference type="Pfam" id="PF04717">
    <property type="entry name" value="Phage_base_V"/>
    <property type="match status" value="1"/>
</dbReference>
<evidence type="ECO:0000313" key="3">
    <source>
        <dbReference type="Proteomes" id="UP000469430"/>
    </source>
</evidence>
<reference evidence="2 3" key="1">
    <citation type="submission" date="2019-12" db="EMBL/GenBank/DDBJ databases">
        <title>Genomic-based taxomic classification of the family Erythrobacteraceae.</title>
        <authorList>
            <person name="Xu L."/>
        </authorList>
    </citation>
    <scope>NUCLEOTIDE SEQUENCE [LARGE SCALE GENOMIC DNA]</scope>
    <source>
        <strain evidence="2 3">S36</strain>
    </source>
</reference>
<dbReference type="RefSeq" id="WP_161392157.1">
    <property type="nucleotide sequence ID" value="NZ_JBHSCP010000002.1"/>
</dbReference>
<accession>A0A6I4TX31</accession>
<dbReference type="AlphaFoldDB" id="A0A6I4TX31"/>
<keyword evidence="3" id="KW-1185">Reference proteome</keyword>
<dbReference type="Pfam" id="PF18946">
    <property type="entry name" value="Apex"/>
    <property type="match status" value="1"/>
</dbReference>
<proteinExistence type="predicted"/>
<evidence type="ECO:0000313" key="2">
    <source>
        <dbReference type="EMBL" id="MXP00453.1"/>
    </source>
</evidence>
<organism evidence="2 3">
    <name type="scientific">Croceibacterium xixiisoli</name>
    <dbReference type="NCBI Taxonomy" id="1476466"/>
    <lineage>
        <taxon>Bacteria</taxon>
        <taxon>Pseudomonadati</taxon>
        <taxon>Pseudomonadota</taxon>
        <taxon>Alphaproteobacteria</taxon>
        <taxon>Sphingomonadales</taxon>
        <taxon>Erythrobacteraceae</taxon>
        <taxon>Croceibacterium</taxon>
    </lineage>
</organism>
<dbReference type="EMBL" id="WTYJ01000003">
    <property type="protein sequence ID" value="MXP00453.1"/>
    <property type="molecule type" value="Genomic_DNA"/>
</dbReference>
<dbReference type="Gene3D" id="6.20.150.10">
    <property type="match status" value="1"/>
</dbReference>